<keyword evidence="7" id="KW-0547">Nucleotide-binding</keyword>
<dbReference type="InterPro" id="IPR000014">
    <property type="entry name" value="PAS"/>
</dbReference>
<dbReference type="EC" id="2.7.13.3" evidence="3"/>
<evidence type="ECO:0000256" key="2">
    <source>
        <dbReference type="ARBA" id="ARBA00004370"/>
    </source>
</evidence>
<dbReference type="InterPro" id="IPR003594">
    <property type="entry name" value="HATPase_dom"/>
</dbReference>
<dbReference type="InterPro" id="IPR000700">
    <property type="entry name" value="PAS-assoc_C"/>
</dbReference>
<dbReference type="SMART" id="SM00387">
    <property type="entry name" value="HATPase_c"/>
    <property type="match status" value="1"/>
</dbReference>
<dbReference type="GO" id="GO:0016020">
    <property type="term" value="C:membrane"/>
    <property type="evidence" value="ECO:0007669"/>
    <property type="project" value="UniProtKB-SubCell"/>
</dbReference>
<dbReference type="GO" id="GO:0005524">
    <property type="term" value="F:ATP binding"/>
    <property type="evidence" value="ECO:0007669"/>
    <property type="project" value="UniProtKB-KW"/>
</dbReference>
<dbReference type="CDD" id="cd16922">
    <property type="entry name" value="HATPase_EvgS-ArcB-TorS-like"/>
    <property type="match status" value="1"/>
</dbReference>
<dbReference type="PANTHER" id="PTHR43711">
    <property type="entry name" value="TWO-COMPONENT HISTIDINE KINASE"/>
    <property type="match status" value="1"/>
</dbReference>
<evidence type="ECO:0000313" key="17">
    <source>
        <dbReference type="Proteomes" id="UP000284366"/>
    </source>
</evidence>
<name>A0A412YF39_9BACE</name>
<evidence type="ECO:0000259" key="15">
    <source>
        <dbReference type="PROSITE" id="PS50113"/>
    </source>
</evidence>
<reference evidence="16 17" key="1">
    <citation type="submission" date="2018-08" db="EMBL/GenBank/DDBJ databases">
        <title>A genome reference for cultivated species of the human gut microbiota.</title>
        <authorList>
            <person name="Zou Y."/>
            <person name="Xue W."/>
            <person name="Luo G."/>
        </authorList>
    </citation>
    <scope>NUCLEOTIDE SEQUENCE [LARGE SCALE GENOMIC DNA]</scope>
    <source>
        <strain evidence="16 17">AF14-27</strain>
    </source>
</reference>
<feature type="domain" description="PAC" evidence="15">
    <location>
        <begin position="525"/>
        <end position="580"/>
    </location>
</feature>
<evidence type="ECO:0000256" key="11">
    <source>
        <dbReference type="ARBA" id="ARBA00023012"/>
    </source>
</evidence>
<dbReference type="InterPro" id="IPR004358">
    <property type="entry name" value="Sig_transdc_His_kin-like_C"/>
</dbReference>
<dbReference type="Gene3D" id="3.30.450.40">
    <property type="match status" value="1"/>
</dbReference>
<dbReference type="Pfam" id="PF00512">
    <property type="entry name" value="HisKA"/>
    <property type="match status" value="1"/>
</dbReference>
<dbReference type="Gene3D" id="1.10.287.130">
    <property type="match status" value="1"/>
</dbReference>
<dbReference type="FunFam" id="1.10.287.130:FF:000004">
    <property type="entry name" value="Ethylene receptor 1"/>
    <property type="match status" value="1"/>
</dbReference>
<dbReference type="CDD" id="cd00082">
    <property type="entry name" value="HisKA"/>
    <property type="match status" value="1"/>
</dbReference>
<keyword evidence="11" id="KW-0902">Two-component regulatory system</keyword>
<comment type="subcellular location">
    <subcellularLocation>
        <location evidence="2">Membrane</location>
    </subcellularLocation>
</comment>
<dbReference type="Pfam" id="PF01590">
    <property type="entry name" value="GAF"/>
    <property type="match status" value="1"/>
</dbReference>
<dbReference type="InterPro" id="IPR035965">
    <property type="entry name" value="PAS-like_dom_sf"/>
</dbReference>
<feature type="domain" description="Histidine kinase" evidence="13">
    <location>
        <begin position="598"/>
        <end position="808"/>
    </location>
</feature>
<dbReference type="SUPFAM" id="SSF55874">
    <property type="entry name" value="ATPase domain of HSP90 chaperone/DNA topoisomerase II/histidine kinase"/>
    <property type="match status" value="1"/>
</dbReference>
<dbReference type="SUPFAM" id="SSF55781">
    <property type="entry name" value="GAF domain-like"/>
    <property type="match status" value="1"/>
</dbReference>
<dbReference type="EMBL" id="QRZG01000008">
    <property type="protein sequence ID" value="RGV55956.1"/>
    <property type="molecule type" value="Genomic_DNA"/>
</dbReference>
<comment type="catalytic activity">
    <reaction evidence="1">
        <text>ATP + protein L-histidine = ADP + protein N-phospho-L-histidine.</text>
        <dbReference type="EC" id="2.7.13.3"/>
    </reaction>
</comment>
<evidence type="ECO:0000256" key="4">
    <source>
        <dbReference type="ARBA" id="ARBA00022553"/>
    </source>
</evidence>
<dbReference type="InterPro" id="IPR003661">
    <property type="entry name" value="HisK_dim/P_dom"/>
</dbReference>
<dbReference type="RefSeq" id="WP_118046211.1">
    <property type="nucleotide sequence ID" value="NZ_CALIXP010000061.1"/>
</dbReference>
<dbReference type="SMART" id="SM00388">
    <property type="entry name" value="HisKA"/>
    <property type="match status" value="1"/>
</dbReference>
<evidence type="ECO:0000313" key="16">
    <source>
        <dbReference type="EMBL" id="RGV55956.1"/>
    </source>
</evidence>
<dbReference type="NCBIfam" id="TIGR00229">
    <property type="entry name" value="sensory_box"/>
    <property type="match status" value="1"/>
</dbReference>
<feature type="domain" description="PAS" evidence="14">
    <location>
        <begin position="319"/>
        <end position="356"/>
    </location>
</feature>
<keyword evidence="5" id="KW-0808">Transferase</keyword>
<dbReference type="InterPro" id="IPR005467">
    <property type="entry name" value="His_kinase_dom"/>
</dbReference>
<dbReference type="InterPro" id="IPR050736">
    <property type="entry name" value="Sensor_HK_Regulatory"/>
</dbReference>
<evidence type="ECO:0000256" key="12">
    <source>
        <dbReference type="ARBA" id="ARBA00023136"/>
    </source>
</evidence>
<dbReference type="Proteomes" id="UP000284366">
    <property type="component" value="Unassembled WGS sequence"/>
</dbReference>
<organism evidence="16 17">
    <name type="scientific">Bacteroides clarus</name>
    <dbReference type="NCBI Taxonomy" id="626929"/>
    <lineage>
        <taxon>Bacteria</taxon>
        <taxon>Pseudomonadati</taxon>
        <taxon>Bacteroidota</taxon>
        <taxon>Bacteroidia</taxon>
        <taxon>Bacteroidales</taxon>
        <taxon>Bacteroidaceae</taxon>
        <taxon>Bacteroides</taxon>
    </lineage>
</organism>
<evidence type="ECO:0000256" key="1">
    <source>
        <dbReference type="ARBA" id="ARBA00000085"/>
    </source>
</evidence>
<evidence type="ECO:0000256" key="7">
    <source>
        <dbReference type="ARBA" id="ARBA00022741"/>
    </source>
</evidence>
<evidence type="ECO:0000256" key="3">
    <source>
        <dbReference type="ARBA" id="ARBA00012438"/>
    </source>
</evidence>
<dbReference type="Gene3D" id="3.30.565.10">
    <property type="entry name" value="Histidine kinase-like ATPase, C-terminal domain"/>
    <property type="match status" value="1"/>
</dbReference>
<keyword evidence="9" id="KW-0067">ATP-binding</keyword>
<dbReference type="InterPro" id="IPR036097">
    <property type="entry name" value="HisK_dim/P_sf"/>
</dbReference>
<keyword evidence="4" id="KW-0597">Phosphoprotein</keyword>
<evidence type="ECO:0000256" key="10">
    <source>
        <dbReference type="ARBA" id="ARBA00022989"/>
    </source>
</evidence>
<dbReference type="PANTHER" id="PTHR43711:SF31">
    <property type="entry name" value="HISTIDINE KINASE"/>
    <property type="match status" value="1"/>
</dbReference>
<dbReference type="PROSITE" id="PS50113">
    <property type="entry name" value="PAC"/>
    <property type="match status" value="1"/>
</dbReference>
<evidence type="ECO:0000256" key="6">
    <source>
        <dbReference type="ARBA" id="ARBA00022692"/>
    </source>
</evidence>
<keyword evidence="12" id="KW-0472">Membrane</keyword>
<dbReference type="InterPro" id="IPR003018">
    <property type="entry name" value="GAF"/>
</dbReference>
<dbReference type="GO" id="GO:0000155">
    <property type="term" value="F:phosphorelay sensor kinase activity"/>
    <property type="evidence" value="ECO:0007669"/>
    <property type="project" value="InterPro"/>
</dbReference>
<proteinExistence type="predicted"/>
<evidence type="ECO:0000259" key="13">
    <source>
        <dbReference type="PROSITE" id="PS50109"/>
    </source>
</evidence>
<evidence type="ECO:0000259" key="14">
    <source>
        <dbReference type="PROSITE" id="PS50112"/>
    </source>
</evidence>
<gene>
    <name evidence="16" type="ORF">DWW09_06200</name>
</gene>
<dbReference type="SUPFAM" id="SSF55785">
    <property type="entry name" value="PYP-like sensor domain (PAS domain)"/>
    <property type="match status" value="2"/>
</dbReference>
<dbReference type="SUPFAM" id="SSF47384">
    <property type="entry name" value="Homodimeric domain of signal transducing histidine kinase"/>
    <property type="match status" value="1"/>
</dbReference>
<evidence type="ECO:0000256" key="9">
    <source>
        <dbReference type="ARBA" id="ARBA00022840"/>
    </source>
</evidence>
<dbReference type="Pfam" id="PF02518">
    <property type="entry name" value="HATPase_c"/>
    <property type="match status" value="1"/>
</dbReference>
<keyword evidence="10" id="KW-1133">Transmembrane helix</keyword>
<dbReference type="PRINTS" id="PR00344">
    <property type="entry name" value="BCTRLSENSOR"/>
</dbReference>
<comment type="caution">
    <text evidence="16">The sequence shown here is derived from an EMBL/GenBank/DDBJ whole genome shotgun (WGS) entry which is preliminary data.</text>
</comment>
<dbReference type="InterPro" id="IPR029016">
    <property type="entry name" value="GAF-like_dom_sf"/>
</dbReference>
<dbReference type="InterPro" id="IPR036890">
    <property type="entry name" value="HATPase_C_sf"/>
</dbReference>
<sequence>MGVPLHNDTERFRRLSLLGRIGWWEADFSAKQYLCSEYVCDLLGVKGESLSFMDFGRMIREDYRGRITREFLAITEVEVYEQTFPIHTAAGVVWVHSRMGFKEITPDGHLKVFGILQRVTEPVNKEDKDRMCHINNLLYRQNSISHSLSHFLKDESVASGIYEILKDILDFFRAGRAYIFEYNEDYTSQTCTYEVVAEGVMPAIETLQNIPVTSMSWWASQILSGKPILFESLYKLPEMEESEFQLLDRQGIKALMVVPLVADDTVKGFMGVDLVDRTILWSNEDYQWLSSLANIISICVELRKAKDEAIHERQALDRSEKLFRNIFTNIPAGVEIYDTNGILVDINNKNMEIFGIRDKADVIGINLFENPNLSPQLIERIREQDVVDFRLDYEFGSIEGYYPSDRRNKINLYTKVSKIYDSKGYFTGYALINIDNTERIDALSRICDFENFFLLISDYAKVGYAKLNLLDKKGYAIKQWYKNMGEDENASLPEVVEVYGKMHPEDRKQMLDFFYKARLGKVKDFKGEMRILRPGTKDQWNWIRTNVVVNQFKPENGVIELIGINYDITELKETESKLIDAKEKAETADRLKSAFLANMSHEIRTPLNAIVGFSSLLVQEENPEEREQYMAIVEENNELLLQLISDILDLSKMEAGTFDFVERELDVNLLCEDMVRVMKLKAKPGVEVVFDRHLPECVIASDRNRLNQVIANFINNAIKFTATGSIRLGYDRIDAGHLRFYVADTGIGIMQEKQTEIFDRFVKLNSFVHGTGLGLSISKSIVEQLGGTIGVESEPGKGACFWFTLPIA</sequence>
<accession>A0A412YF39</accession>
<dbReference type="PROSITE" id="PS50112">
    <property type="entry name" value="PAS"/>
    <property type="match status" value="1"/>
</dbReference>
<dbReference type="AlphaFoldDB" id="A0A412YF39"/>
<keyword evidence="6" id="KW-0812">Transmembrane</keyword>
<evidence type="ECO:0000256" key="5">
    <source>
        <dbReference type="ARBA" id="ARBA00022679"/>
    </source>
</evidence>
<evidence type="ECO:0000256" key="8">
    <source>
        <dbReference type="ARBA" id="ARBA00022777"/>
    </source>
</evidence>
<dbReference type="PROSITE" id="PS50109">
    <property type="entry name" value="HIS_KIN"/>
    <property type="match status" value="1"/>
</dbReference>
<dbReference type="Gene3D" id="3.30.450.20">
    <property type="entry name" value="PAS domain"/>
    <property type="match status" value="3"/>
</dbReference>
<protein>
    <recommendedName>
        <fullName evidence="3">histidine kinase</fullName>
        <ecNumber evidence="3">2.7.13.3</ecNumber>
    </recommendedName>
</protein>
<keyword evidence="8" id="KW-0418">Kinase</keyword>